<dbReference type="Proteomes" id="UP000050640">
    <property type="component" value="Unplaced"/>
</dbReference>
<evidence type="ECO:0000313" key="2">
    <source>
        <dbReference type="WBParaSite" id="EEL_0000103601-mRNA-1"/>
    </source>
</evidence>
<proteinExistence type="predicted"/>
<evidence type="ECO:0000313" key="1">
    <source>
        <dbReference type="Proteomes" id="UP000050640"/>
    </source>
</evidence>
<organism evidence="1 2">
    <name type="scientific">Elaeophora elaphi</name>
    <dbReference type="NCBI Taxonomy" id="1147741"/>
    <lineage>
        <taxon>Eukaryota</taxon>
        <taxon>Metazoa</taxon>
        <taxon>Ecdysozoa</taxon>
        <taxon>Nematoda</taxon>
        <taxon>Chromadorea</taxon>
        <taxon>Rhabditida</taxon>
        <taxon>Spirurina</taxon>
        <taxon>Spiruromorpha</taxon>
        <taxon>Filarioidea</taxon>
        <taxon>Onchocercidae</taxon>
        <taxon>Elaeophora</taxon>
    </lineage>
</organism>
<accession>A0A0R3RHU1</accession>
<name>A0A0R3RHU1_9BILA</name>
<reference evidence="2" key="1">
    <citation type="submission" date="2017-02" db="UniProtKB">
        <authorList>
            <consortium name="WormBaseParasite"/>
        </authorList>
    </citation>
    <scope>IDENTIFICATION</scope>
</reference>
<protein>
    <submittedName>
        <fullName evidence="2">Kinesin motor domain-containing protein</fullName>
    </submittedName>
</protein>
<dbReference type="WBParaSite" id="EEL_0000103601-mRNA-1">
    <property type="protein sequence ID" value="EEL_0000103601-mRNA-1"/>
    <property type="gene ID" value="EEL_0000103601"/>
</dbReference>
<sequence>MIPRVVSTSSVALRMLSFSTAGKNKRKTFLFRSRLPQTDVQSPYADPMRTRVEVQDDVFITVKDPEEDIALNSSVGSFLKSAVFTEKLPSFGVNNKVILSHYFV</sequence>
<dbReference type="AlphaFoldDB" id="A0A0R3RHU1"/>
<keyword evidence="1" id="KW-1185">Reference proteome</keyword>